<evidence type="ECO:0000256" key="1">
    <source>
        <dbReference type="ARBA" id="ARBA00022448"/>
    </source>
</evidence>
<evidence type="ECO:0000256" key="9">
    <source>
        <dbReference type="ARBA" id="ARBA00023136"/>
    </source>
</evidence>
<dbReference type="Pfam" id="PF12838">
    <property type="entry name" value="Fer4_7"/>
    <property type="match status" value="1"/>
</dbReference>
<comment type="function">
    <text evidence="10">Part of a membrane-bound complex that couples electron transfer with translocation of ions across the membrane.</text>
</comment>
<evidence type="ECO:0000256" key="6">
    <source>
        <dbReference type="ARBA" id="ARBA00022982"/>
    </source>
</evidence>
<dbReference type="Gene3D" id="1.10.15.40">
    <property type="entry name" value="Electron transport complex subunit B, putative Fe-S cluster"/>
    <property type="match status" value="1"/>
</dbReference>
<gene>
    <name evidence="10" type="primary">rnfB</name>
    <name evidence="14" type="ORF">C7377_0896</name>
</gene>
<name>A0A7L4USB9_BALHA</name>
<dbReference type="SUPFAM" id="SSF54862">
    <property type="entry name" value="4Fe-4S ferredoxins"/>
    <property type="match status" value="3"/>
</dbReference>
<dbReference type="InterPro" id="IPR017896">
    <property type="entry name" value="4Fe4S_Fe-S-bd"/>
</dbReference>
<comment type="subunit">
    <text evidence="10">The complex is composed of six subunits: RnfA, RnfB, RnfC, RnfD, RnfE and RnfG.</text>
</comment>
<keyword evidence="9 10" id="KW-0472">Membrane</keyword>
<dbReference type="NCBIfam" id="NF005504">
    <property type="entry name" value="PRK07118.1-3"/>
    <property type="match status" value="1"/>
</dbReference>
<dbReference type="Proteomes" id="UP000251835">
    <property type="component" value="Unassembled WGS sequence"/>
</dbReference>
<keyword evidence="1 10" id="KW-0813">Transport</keyword>
<dbReference type="GO" id="GO:0009055">
    <property type="term" value="F:electron transfer activity"/>
    <property type="evidence" value="ECO:0007669"/>
    <property type="project" value="InterPro"/>
</dbReference>
<evidence type="ECO:0000313" key="14">
    <source>
        <dbReference type="EMBL" id="PVX52569.1"/>
    </source>
</evidence>
<feature type="compositionally biased region" description="Basic and acidic residues" evidence="11">
    <location>
        <begin position="298"/>
        <end position="316"/>
    </location>
</feature>
<dbReference type="PANTHER" id="PTHR43560">
    <property type="entry name" value="ION-TRANSLOCATING OXIDOREDUCTASE COMPLEX SUBUNIT B"/>
    <property type="match status" value="1"/>
</dbReference>
<keyword evidence="2 10" id="KW-0004">4Fe-4S</keyword>
<feature type="domain" description="4Fe-4S ferredoxin-type" evidence="12">
    <location>
        <begin position="210"/>
        <end position="240"/>
    </location>
</feature>
<dbReference type="NCBIfam" id="TIGR01944">
    <property type="entry name" value="rnfB"/>
    <property type="match status" value="1"/>
</dbReference>
<comment type="caution">
    <text evidence="10">Lacks conserved residue(s) required for the propagation of feature annotation.</text>
</comment>
<dbReference type="GO" id="GO:0051539">
    <property type="term" value="F:4 iron, 4 sulfur cluster binding"/>
    <property type="evidence" value="ECO:0007669"/>
    <property type="project" value="UniProtKB-UniRule"/>
</dbReference>
<keyword evidence="4 10" id="KW-0677">Repeat</keyword>
<feature type="binding site" evidence="10">
    <location>
        <position position="57"/>
    </location>
    <ligand>
        <name>[4Fe-4S] cluster</name>
        <dbReference type="ChEBI" id="CHEBI:49883"/>
        <label>1</label>
    </ligand>
</feature>
<keyword evidence="7 10" id="KW-0408">Iron</keyword>
<feature type="region of interest" description="Hydrophobic" evidence="10">
    <location>
        <begin position="1"/>
        <end position="26"/>
    </location>
</feature>
<sequence>MSLLVITIISLCAIGVVAAIILYVASKKFHVIEDPRIDKVEEALPAANCGGCGFPGCRAFAEATVKADDLGDLYCPVGGSDTMAKVASILGQEVEDKKRQIAVLRCNGACEHRPKTNIYDGATSCSVASLTYGGDTGCEYGCLGMGECVDACNFNAMYMDESTGLPVVIEDNCVACNACVEACPKDLLELRNVGPKSRRIFVSCRNEAKGAIAKKSCEVACIGCSKCFKECKFDAITIANNLAYIDDDKCVLCRKCVPVCPTNAIHELNFPPRREPRKDKAPAKPKIENIEKPIVLKKPKEEVKDNQSTNDIKKEE</sequence>
<evidence type="ECO:0000256" key="8">
    <source>
        <dbReference type="ARBA" id="ARBA00023014"/>
    </source>
</evidence>
<proteinExistence type="inferred from homology"/>
<dbReference type="PROSITE" id="PS51379">
    <property type="entry name" value="4FE4S_FER_2"/>
    <property type="match status" value="3"/>
</dbReference>
<evidence type="ECO:0000256" key="10">
    <source>
        <dbReference type="HAMAP-Rule" id="MF_00463"/>
    </source>
</evidence>
<feature type="binding site" evidence="10">
    <location>
        <position position="173"/>
    </location>
    <ligand>
        <name>[4Fe-4S] cluster</name>
        <dbReference type="ChEBI" id="CHEBI:49883"/>
        <label>3</label>
    </ligand>
</feature>
<evidence type="ECO:0000313" key="15">
    <source>
        <dbReference type="Proteomes" id="UP000251835"/>
    </source>
</evidence>
<dbReference type="HAMAP" id="MF_00463">
    <property type="entry name" value="RsxB_RnfB"/>
    <property type="match status" value="1"/>
</dbReference>
<protein>
    <recommendedName>
        <fullName evidence="10">Ion-translocating oxidoreductase complex subunit B</fullName>
        <ecNumber evidence="10">7.-.-.-</ecNumber>
    </recommendedName>
    <alternativeName>
        <fullName evidence="10">Rnf electron transport complex subunit B</fullName>
    </alternativeName>
</protein>
<keyword evidence="3 10" id="KW-0479">Metal-binding</keyword>
<feature type="binding site" evidence="10">
    <location>
        <position position="152"/>
    </location>
    <ligand>
        <name>[4Fe-4S] cluster</name>
        <dbReference type="ChEBI" id="CHEBI:49883"/>
        <label>3</label>
    </ligand>
</feature>
<dbReference type="GO" id="GO:0046872">
    <property type="term" value="F:metal ion binding"/>
    <property type="evidence" value="ECO:0007669"/>
    <property type="project" value="UniProtKB-KW"/>
</dbReference>
<keyword evidence="6 10" id="KW-0249">Electron transport</keyword>
<dbReference type="InterPro" id="IPR007202">
    <property type="entry name" value="4Fe-4S_dom"/>
</dbReference>
<evidence type="ECO:0000259" key="12">
    <source>
        <dbReference type="PROSITE" id="PS51379"/>
    </source>
</evidence>
<evidence type="ECO:0000256" key="11">
    <source>
        <dbReference type="SAM" id="MobiDB-lite"/>
    </source>
</evidence>
<keyword evidence="8 10" id="KW-0411">Iron-sulfur</keyword>
<comment type="cofactor">
    <cofactor evidence="10">
        <name>[4Fe-4S] cluster</name>
        <dbReference type="ChEBI" id="CHEBI:49883"/>
    </cofactor>
    <text evidence="10">Binds 3 [4Fe-4S] clusters.</text>
</comment>
<evidence type="ECO:0000259" key="13">
    <source>
        <dbReference type="PROSITE" id="PS51656"/>
    </source>
</evidence>
<evidence type="ECO:0000256" key="3">
    <source>
        <dbReference type="ARBA" id="ARBA00022723"/>
    </source>
</evidence>
<accession>A0A7L4USB9</accession>
<feature type="binding site" evidence="10">
    <location>
        <position position="176"/>
    </location>
    <ligand>
        <name>[4Fe-4S] cluster</name>
        <dbReference type="ChEBI" id="CHEBI:49883"/>
        <label>3</label>
    </ligand>
</feature>
<feature type="domain" description="4Fe-4S" evidence="13">
    <location>
        <begin position="32"/>
        <end position="92"/>
    </location>
</feature>
<keyword evidence="15" id="KW-1185">Reference proteome</keyword>
<evidence type="ECO:0000256" key="4">
    <source>
        <dbReference type="ARBA" id="ARBA00022737"/>
    </source>
</evidence>
<dbReference type="GO" id="GO:0022900">
    <property type="term" value="P:electron transport chain"/>
    <property type="evidence" value="ECO:0007669"/>
    <property type="project" value="UniProtKB-UniRule"/>
</dbReference>
<dbReference type="EMBL" id="QENZ01000003">
    <property type="protein sequence ID" value="PVX52569.1"/>
    <property type="molecule type" value="Genomic_DNA"/>
</dbReference>
<dbReference type="OrthoDB" id="9789936at2"/>
<feature type="binding site" evidence="10">
    <location>
        <position position="183"/>
    </location>
    <ligand>
        <name>[4Fe-4S] cluster</name>
        <dbReference type="ChEBI" id="CHEBI:49883"/>
        <label>2</label>
    </ligand>
</feature>
<feature type="binding site" evidence="10">
    <location>
        <position position="52"/>
    </location>
    <ligand>
        <name>[4Fe-4S] cluster</name>
        <dbReference type="ChEBI" id="CHEBI:49883"/>
        <label>1</label>
    </ligand>
</feature>
<dbReference type="InterPro" id="IPR010207">
    <property type="entry name" value="Elect_transpt_cplx_RnfB/RsxB"/>
</dbReference>
<dbReference type="AlphaFoldDB" id="A0A7L4USB9"/>
<dbReference type="Pfam" id="PF04060">
    <property type="entry name" value="FeS"/>
    <property type="match status" value="1"/>
</dbReference>
<comment type="subcellular location">
    <subcellularLocation>
        <location evidence="10">Cell membrane</location>
    </subcellularLocation>
</comment>
<dbReference type="Pfam" id="PF00037">
    <property type="entry name" value="Fer4"/>
    <property type="match status" value="1"/>
</dbReference>
<dbReference type="PANTHER" id="PTHR43560:SF1">
    <property type="entry name" value="ION-TRANSLOCATING OXIDOREDUCTASE COMPLEX SUBUNIT B"/>
    <property type="match status" value="1"/>
</dbReference>
<dbReference type="RefSeq" id="WP_116496097.1">
    <property type="nucleotide sequence ID" value="NZ_QENZ01000003.1"/>
</dbReference>
<feature type="binding site" evidence="10">
    <location>
        <position position="138"/>
    </location>
    <ligand>
        <name>[4Fe-4S] cluster</name>
        <dbReference type="ChEBI" id="CHEBI:49883"/>
        <label>2</label>
    </ligand>
</feature>
<comment type="similarity">
    <text evidence="10">Belongs to the 4Fe4S bacterial-type ferredoxin family. RnfB subfamily.</text>
</comment>
<feature type="region of interest" description="Disordered" evidence="11">
    <location>
        <begin position="271"/>
        <end position="316"/>
    </location>
</feature>
<feature type="compositionally biased region" description="Basic and acidic residues" evidence="11">
    <location>
        <begin position="272"/>
        <end position="291"/>
    </location>
</feature>
<feature type="binding site" evidence="10">
    <location>
        <position position="49"/>
    </location>
    <ligand>
        <name>[4Fe-4S] cluster</name>
        <dbReference type="ChEBI" id="CHEBI:49883"/>
        <label>1</label>
    </ligand>
</feature>
<evidence type="ECO:0000256" key="5">
    <source>
        <dbReference type="ARBA" id="ARBA00022967"/>
    </source>
</evidence>
<keyword evidence="10" id="KW-1003">Cell membrane</keyword>
<dbReference type="PROSITE" id="PS51656">
    <property type="entry name" value="4FE4S"/>
    <property type="match status" value="1"/>
</dbReference>
<comment type="caution">
    <text evidence="14">The sequence shown here is derived from an EMBL/GenBank/DDBJ whole genome shotgun (WGS) entry which is preliminary data.</text>
</comment>
<evidence type="ECO:0000256" key="7">
    <source>
        <dbReference type="ARBA" id="ARBA00023004"/>
    </source>
</evidence>
<feature type="binding site" evidence="10">
    <location>
        <position position="75"/>
    </location>
    <ligand>
        <name>[4Fe-4S] cluster</name>
        <dbReference type="ChEBI" id="CHEBI:49883"/>
        <label>1</label>
    </ligand>
</feature>
<feature type="domain" description="4Fe-4S ferredoxin-type" evidence="12">
    <location>
        <begin position="164"/>
        <end position="193"/>
    </location>
</feature>
<dbReference type="CDD" id="cd10549">
    <property type="entry name" value="MtMvhB_like"/>
    <property type="match status" value="1"/>
</dbReference>
<feature type="domain" description="4Fe-4S ferredoxin-type" evidence="12">
    <location>
        <begin position="241"/>
        <end position="271"/>
    </location>
</feature>
<dbReference type="InterPro" id="IPR050395">
    <property type="entry name" value="4Fe4S_Ferredoxin_RnfB"/>
</dbReference>
<keyword evidence="5 10" id="KW-1278">Translocase</keyword>
<feature type="binding site" evidence="10">
    <location>
        <position position="148"/>
    </location>
    <ligand>
        <name>[4Fe-4S] cluster</name>
        <dbReference type="ChEBI" id="CHEBI:49883"/>
        <label>2</label>
    </ligand>
</feature>
<organism evidence="14 15">
    <name type="scientific">Balneicella halophila</name>
    <dbReference type="NCBI Taxonomy" id="1537566"/>
    <lineage>
        <taxon>Bacteria</taxon>
        <taxon>Pseudomonadati</taxon>
        <taxon>Bacteroidota</taxon>
        <taxon>Bacteroidia</taxon>
        <taxon>Bacteroidales</taxon>
        <taxon>Balneicellaceae</taxon>
        <taxon>Balneicella</taxon>
    </lineage>
</organism>
<dbReference type="PROSITE" id="PS00198">
    <property type="entry name" value="4FE4S_FER_1"/>
    <property type="match status" value="1"/>
</dbReference>
<reference evidence="14 15" key="1">
    <citation type="submission" date="2018-05" db="EMBL/GenBank/DDBJ databases">
        <title>Genomic Encyclopedia of Type Strains, Phase IV (KMG-IV): sequencing the most valuable type-strain genomes for metagenomic binning, comparative biology and taxonomic classification.</title>
        <authorList>
            <person name="Goeker M."/>
        </authorList>
    </citation>
    <scope>NUCLEOTIDE SEQUENCE [LARGE SCALE GENOMIC DNA]</scope>
    <source>
        <strain evidence="14 15">DSM 28579</strain>
    </source>
</reference>
<evidence type="ECO:0000256" key="2">
    <source>
        <dbReference type="ARBA" id="ARBA00022485"/>
    </source>
</evidence>
<dbReference type="Gene3D" id="3.30.70.20">
    <property type="match status" value="2"/>
</dbReference>
<dbReference type="EC" id="7.-.-.-" evidence="10"/>
<dbReference type="InterPro" id="IPR017900">
    <property type="entry name" value="4Fe4S_Fe_S_CS"/>
</dbReference>
<feature type="binding site" evidence="10">
    <location>
        <position position="142"/>
    </location>
    <ligand>
        <name>[4Fe-4S] cluster</name>
        <dbReference type="ChEBI" id="CHEBI:49883"/>
        <label>2</label>
    </ligand>
</feature>
<feature type="binding site" evidence="10">
    <location>
        <position position="179"/>
    </location>
    <ligand>
        <name>[4Fe-4S] cluster</name>
        <dbReference type="ChEBI" id="CHEBI:49883"/>
        <label>3</label>
    </ligand>
</feature>
<dbReference type="GO" id="GO:0005886">
    <property type="term" value="C:plasma membrane"/>
    <property type="evidence" value="ECO:0007669"/>
    <property type="project" value="UniProtKB-SubCell"/>
</dbReference>